<dbReference type="GO" id="GO:0005829">
    <property type="term" value="C:cytosol"/>
    <property type="evidence" value="ECO:0007669"/>
    <property type="project" value="TreeGrafter"/>
</dbReference>
<dbReference type="SUPFAM" id="SSF54637">
    <property type="entry name" value="Thioesterase/thiol ester dehydrase-isomerase"/>
    <property type="match status" value="2"/>
</dbReference>
<feature type="domain" description="HotDog ACOT-type" evidence="4">
    <location>
        <begin position="169"/>
        <end position="282"/>
    </location>
</feature>
<evidence type="ECO:0000259" key="4">
    <source>
        <dbReference type="PROSITE" id="PS51770"/>
    </source>
</evidence>
<dbReference type="InterPro" id="IPR040170">
    <property type="entry name" value="Cytosol_ACT"/>
</dbReference>
<sequence length="326" mass="35683">MSSLPVDVDADRITFRHLAARSDAASSGWFIAAGRMLEWIDRAGYACAVGWSGTYCVTAYVGNVHFTRPVRPGDLVETRARVIYTGRTSIHVLVSVATADVAVQLFTTAAHCILVFVALDEGGAPVEVRPWTPRSIYDSLLRSHAEERIRPRDAIRAATDAQEYTAAGSTPRSHLRFIAAQGDANWRGNSHGGTVMRWIDEAAFACAASWSSADAVAVYSGGIQFFRPIPIGRIVEVESRLIHVGARSMHIATQVRSAPIDRPNDRELTTRCISIYVAPGDDGRAAKLRPLPLNNDEDVALDRHAIELMKMRSFMPAIPVDVFDLN</sequence>
<dbReference type="CDD" id="cd03442">
    <property type="entry name" value="BFIT_BACH"/>
    <property type="match status" value="2"/>
</dbReference>
<dbReference type="EC" id="3.1.2.20" evidence="5"/>
<accession>A0A1R4KCI8</accession>
<dbReference type="InterPro" id="IPR006683">
    <property type="entry name" value="Thioestr_dom"/>
</dbReference>
<dbReference type="PROSITE" id="PS51770">
    <property type="entry name" value="HOTDOG_ACOT"/>
    <property type="match status" value="2"/>
</dbReference>
<dbReference type="OrthoDB" id="9809430at2"/>
<reference evidence="5" key="1">
    <citation type="submission" date="2017-02" db="EMBL/GenBank/DDBJ databases">
        <authorList>
            <person name="Peterson S.W."/>
        </authorList>
    </citation>
    <scope>NUCLEOTIDE SEQUENCE [LARGE SCALE GENOMIC DNA]</scope>
    <source>
        <strain evidence="5">B Mb 05.01</strain>
    </source>
</reference>
<keyword evidence="6" id="KW-1185">Reference proteome</keyword>
<evidence type="ECO:0000256" key="3">
    <source>
        <dbReference type="PROSITE-ProRule" id="PRU01106"/>
    </source>
</evidence>
<evidence type="ECO:0000313" key="6">
    <source>
        <dbReference type="Proteomes" id="UP000196320"/>
    </source>
</evidence>
<gene>
    <name evidence="5" type="ORF">FM104_11605</name>
</gene>
<dbReference type="Pfam" id="PF03061">
    <property type="entry name" value="4HBT"/>
    <property type="match status" value="2"/>
</dbReference>
<dbReference type="EMBL" id="FUKO01000029">
    <property type="protein sequence ID" value="SJN41733.1"/>
    <property type="molecule type" value="Genomic_DNA"/>
</dbReference>
<dbReference type="InterPro" id="IPR033120">
    <property type="entry name" value="HOTDOG_ACOT"/>
</dbReference>
<dbReference type="AlphaFoldDB" id="A0A1R4KCI8"/>
<proteinExistence type="inferred from homology"/>
<dbReference type="PANTHER" id="PTHR11049">
    <property type="entry name" value="ACYL COENZYME A THIOESTER HYDROLASE"/>
    <property type="match status" value="1"/>
</dbReference>
<dbReference type="PANTHER" id="PTHR11049:SF16">
    <property type="entry name" value="PROTEIN VDLD"/>
    <property type="match status" value="1"/>
</dbReference>
<evidence type="ECO:0000256" key="2">
    <source>
        <dbReference type="ARBA" id="ARBA00022801"/>
    </source>
</evidence>
<dbReference type="Proteomes" id="UP000196320">
    <property type="component" value="Unassembled WGS sequence"/>
</dbReference>
<keyword evidence="2 3" id="KW-0378">Hydrolase</keyword>
<dbReference type="GO" id="GO:0006637">
    <property type="term" value="P:acyl-CoA metabolic process"/>
    <property type="evidence" value="ECO:0007669"/>
    <property type="project" value="TreeGrafter"/>
</dbReference>
<dbReference type="InterPro" id="IPR029069">
    <property type="entry name" value="HotDog_dom_sf"/>
</dbReference>
<name>A0A1R4KCI8_9MICO</name>
<evidence type="ECO:0000313" key="5">
    <source>
        <dbReference type="EMBL" id="SJN41733.1"/>
    </source>
</evidence>
<dbReference type="Gene3D" id="3.10.129.10">
    <property type="entry name" value="Hotdog Thioesterase"/>
    <property type="match status" value="2"/>
</dbReference>
<organism evidence="5 6">
    <name type="scientific">Microbacterium esteraromaticum</name>
    <dbReference type="NCBI Taxonomy" id="57043"/>
    <lineage>
        <taxon>Bacteria</taxon>
        <taxon>Bacillati</taxon>
        <taxon>Actinomycetota</taxon>
        <taxon>Actinomycetes</taxon>
        <taxon>Micrococcales</taxon>
        <taxon>Microbacteriaceae</taxon>
        <taxon>Microbacterium</taxon>
    </lineage>
</organism>
<protein>
    <submittedName>
        <fullName evidence="5">Acyl-CoA hydrolase</fullName>
        <ecNumber evidence="5">3.1.2.20</ecNumber>
    </submittedName>
</protein>
<evidence type="ECO:0000256" key="1">
    <source>
        <dbReference type="ARBA" id="ARBA00010458"/>
    </source>
</evidence>
<feature type="domain" description="HotDog ACOT-type" evidence="4">
    <location>
        <begin position="9"/>
        <end position="122"/>
    </location>
</feature>
<dbReference type="GO" id="GO:0052816">
    <property type="term" value="F:long-chain fatty acyl-CoA hydrolase activity"/>
    <property type="evidence" value="ECO:0007669"/>
    <property type="project" value="TreeGrafter"/>
</dbReference>
<dbReference type="RefSeq" id="WP_087132391.1">
    <property type="nucleotide sequence ID" value="NZ_FUKO01000029.1"/>
</dbReference>
<comment type="similarity">
    <text evidence="1">Belongs to the acyl coenzyme A hydrolase family.</text>
</comment>